<dbReference type="RefSeq" id="WP_166698786.1">
    <property type="nucleotide sequence ID" value="NZ_JAAQTL010000001.1"/>
</dbReference>
<reference evidence="1 2" key="1">
    <citation type="journal article" date="2006" name="Int. J. Syst. Evol. Microbiol.">
        <title>Dyella yeojuensis sp. nov., isolated from greenhouse soil in Korea.</title>
        <authorList>
            <person name="Kim B.Y."/>
            <person name="Weon H.Y."/>
            <person name="Lee K.H."/>
            <person name="Seok S.J."/>
            <person name="Kwon S.W."/>
            <person name="Go S.J."/>
            <person name="Stackebrandt E."/>
        </authorList>
    </citation>
    <scope>NUCLEOTIDE SEQUENCE [LARGE SCALE GENOMIC DNA]</scope>
    <source>
        <strain evidence="1 2">DSM 17673</strain>
    </source>
</reference>
<organism evidence="1 2">
    <name type="scientific">Luteibacter yeojuensis</name>
    <dbReference type="NCBI Taxonomy" id="345309"/>
    <lineage>
        <taxon>Bacteria</taxon>
        <taxon>Pseudomonadati</taxon>
        <taxon>Pseudomonadota</taxon>
        <taxon>Gammaproteobacteria</taxon>
        <taxon>Lysobacterales</taxon>
        <taxon>Rhodanobacteraceae</taxon>
        <taxon>Luteibacter</taxon>
    </lineage>
</organism>
<proteinExistence type="predicted"/>
<evidence type="ECO:0008006" key="3">
    <source>
        <dbReference type="Google" id="ProtNLM"/>
    </source>
</evidence>
<gene>
    <name evidence="1" type="ORF">HBF32_05930</name>
</gene>
<keyword evidence="2" id="KW-1185">Reference proteome</keyword>
<dbReference type="EMBL" id="JAAQTL010000001">
    <property type="protein sequence ID" value="NID15006.1"/>
    <property type="molecule type" value="Genomic_DNA"/>
</dbReference>
<sequence length="201" mass="22716">MLNRLAYDDALHEYRFDGQLVPNVTKILSRLTAEEYRGVDRETMERAALLGKAVHKVIELDLRDTLDTDSLSEGLLPYYGAWLNFLNTSGFKALLSEQRVYSERYGYAGTLDLFGRLNNRLAVIDAKRTAAVPRTAGPQTAAYEAALRESRPDLTGALPIDRFALHLRADGTWRLVPFAERSDLRVFLAQITTLQWLRQAA</sequence>
<protein>
    <recommendedName>
        <fullName evidence="3">PD-(D/E)XK endonuclease-like domain-containing protein</fullName>
    </recommendedName>
</protein>
<dbReference type="AlphaFoldDB" id="A0A7X5QT88"/>
<accession>A0A7X5QT88</accession>
<dbReference type="Proteomes" id="UP000518878">
    <property type="component" value="Unassembled WGS sequence"/>
</dbReference>
<evidence type="ECO:0000313" key="1">
    <source>
        <dbReference type="EMBL" id="NID15006.1"/>
    </source>
</evidence>
<comment type="caution">
    <text evidence="1">The sequence shown here is derived from an EMBL/GenBank/DDBJ whole genome shotgun (WGS) entry which is preliminary data.</text>
</comment>
<name>A0A7X5QT88_9GAMM</name>
<evidence type="ECO:0000313" key="2">
    <source>
        <dbReference type="Proteomes" id="UP000518878"/>
    </source>
</evidence>